<accession>A0A1I7UPN5</accession>
<name>A0A1I7UPN5_9PELO</name>
<feature type="region of interest" description="Disordered" evidence="1">
    <location>
        <begin position="26"/>
        <end position="47"/>
    </location>
</feature>
<evidence type="ECO:0000313" key="3">
    <source>
        <dbReference type="WBParaSite" id="Csp11.Scaffold630.g18090.t2"/>
    </source>
</evidence>
<dbReference type="AlphaFoldDB" id="A0A1I7UPN5"/>
<dbReference type="Proteomes" id="UP000095282">
    <property type="component" value="Unplaced"/>
</dbReference>
<feature type="compositionally biased region" description="Basic and acidic residues" evidence="1">
    <location>
        <begin position="93"/>
        <end position="108"/>
    </location>
</feature>
<organism evidence="2 3">
    <name type="scientific">Caenorhabditis tropicalis</name>
    <dbReference type="NCBI Taxonomy" id="1561998"/>
    <lineage>
        <taxon>Eukaryota</taxon>
        <taxon>Metazoa</taxon>
        <taxon>Ecdysozoa</taxon>
        <taxon>Nematoda</taxon>
        <taxon>Chromadorea</taxon>
        <taxon>Rhabditida</taxon>
        <taxon>Rhabditina</taxon>
        <taxon>Rhabditomorpha</taxon>
        <taxon>Rhabditoidea</taxon>
        <taxon>Rhabditidae</taxon>
        <taxon>Peloderinae</taxon>
        <taxon>Caenorhabditis</taxon>
    </lineage>
</organism>
<keyword evidence="2" id="KW-1185">Reference proteome</keyword>
<dbReference type="WBParaSite" id="Csp11.Scaffold630.g18090.t2">
    <property type="protein sequence ID" value="Csp11.Scaffold630.g18090.t2"/>
    <property type="gene ID" value="Csp11.Scaffold630.g18090"/>
</dbReference>
<evidence type="ECO:0000256" key="1">
    <source>
        <dbReference type="SAM" id="MobiDB-lite"/>
    </source>
</evidence>
<sequence>MEEFSVESDKELLKIAEELFNELMGSANEEVPEQPGNANEEVMEESRTLKWDSVDRKKTIKEALEEMFVDDNNDELHDDMAVKHVQSVSGSTEETKTIESEQKEKISEEIPTNTIDMERDQKQDTIVEERPRKWTQCSRLTRKRLFGFQKRAHGDAPPIRIKKPRPGRRPVDLVRADLKKLDQNCIRKPDSFERLNIPRIYEPGDDQLLLDVGKLVQNLVSYCIFREHRKECRAIRRLNNLDRYRAEMKAAVRKLPVRDKVEPLSKNLAFELYAKSFVLSCLRRDS</sequence>
<evidence type="ECO:0000313" key="2">
    <source>
        <dbReference type="Proteomes" id="UP000095282"/>
    </source>
</evidence>
<protein>
    <submittedName>
        <fullName evidence="3">Uncharacterized protein</fullName>
    </submittedName>
</protein>
<reference evidence="3" key="1">
    <citation type="submission" date="2016-11" db="UniProtKB">
        <authorList>
            <consortium name="WormBaseParasite"/>
        </authorList>
    </citation>
    <scope>IDENTIFICATION</scope>
</reference>
<proteinExistence type="predicted"/>
<feature type="region of interest" description="Disordered" evidence="1">
    <location>
        <begin position="85"/>
        <end position="110"/>
    </location>
</feature>